<accession>A0A842IVX7</accession>
<dbReference type="InterPro" id="IPR029044">
    <property type="entry name" value="Nucleotide-diphossugar_trans"/>
</dbReference>
<keyword evidence="3" id="KW-1185">Reference proteome</keyword>
<dbReference type="RefSeq" id="WP_185789814.1">
    <property type="nucleotide sequence ID" value="NZ_JACLCP010000004.1"/>
</dbReference>
<evidence type="ECO:0000259" key="1">
    <source>
        <dbReference type="Pfam" id="PF00535"/>
    </source>
</evidence>
<dbReference type="Gene3D" id="3.90.550.10">
    <property type="entry name" value="Spore Coat Polysaccharide Biosynthesis Protein SpsA, Chain A"/>
    <property type="match status" value="1"/>
</dbReference>
<comment type="caution">
    <text evidence="2">The sequence shown here is derived from an EMBL/GenBank/DDBJ whole genome shotgun (WGS) entry which is preliminary data.</text>
</comment>
<dbReference type="GO" id="GO:0016740">
    <property type="term" value="F:transferase activity"/>
    <property type="evidence" value="ECO:0007669"/>
    <property type="project" value="UniProtKB-KW"/>
</dbReference>
<dbReference type="AlphaFoldDB" id="A0A842IVX7"/>
<dbReference type="EMBL" id="JACLCP010000004">
    <property type="protein sequence ID" value="MBC2846104.1"/>
    <property type="molecule type" value="Genomic_DNA"/>
</dbReference>
<gene>
    <name evidence="2" type="ORF">H7F21_13435</name>
</gene>
<protein>
    <submittedName>
        <fullName evidence="2">Glycosyltransferase</fullName>
    </submittedName>
</protein>
<dbReference type="InterPro" id="IPR050834">
    <property type="entry name" value="Glycosyltransf_2"/>
</dbReference>
<dbReference type="PANTHER" id="PTHR43685">
    <property type="entry name" value="GLYCOSYLTRANSFERASE"/>
    <property type="match status" value="1"/>
</dbReference>
<dbReference type="Pfam" id="PF00535">
    <property type="entry name" value="Glycos_transf_2"/>
    <property type="match status" value="1"/>
</dbReference>
<organism evidence="2 3">
    <name type="scientific">Winogradskyella flava</name>
    <dbReference type="NCBI Taxonomy" id="1884876"/>
    <lineage>
        <taxon>Bacteria</taxon>
        <taxon>Pseudomonadati</taxon>
        <taxon>Bacteroidota</taxon>
        <taxon>Flavobacteriia</taxon>
        <taxon>Flavobacteriales</taxon>
        <taxon>Flavobacteriaceae</taxon>
        <taxon>Winogradskyella</taxon>
    </lineage>
</organism>
<evidence type="ECO:0000313" key="2">
    <source>
        <dbReference type="EMBL" id="MBC2846104.1"/>
    </source>
</evidence>
<dbReference type="PANTHER" id="PTHR43685:SF2">
    <property type="entry name" value="GLYCOSYLTRANSFERASE 2-LIKE DOMAIN-CONTAINING PROTEIN"/>
    <property type="match status" value="1"/>
</dbReference>
<keyword evidence="2" id="KW-0808">Transferase</keyword>
<sequence length="324" mass="38155">MKLGQELVTKTTKTLAKVSIIIPSYNHEAYLEQRLDSIYGQTYKNWEAIIIDDASTDNSLALIESYLKAHPSFNIKYFVKNETNTGSGYKSWQKGIELSETDYIWIAETDDYCESSFLEELVSALEENSDAILAFSGSNYVDEKGSILYNSLKRTKNLESEKNTYTLISGDKFIDELPFNTYITNGSSVIFRKPKEVIPDIIFSNKQSSDIFLWTYLLQRKTFIFNKRLLNFFRQHGDSTTVKNYKFRKKSIYIEKINYLNYFKRTEQYKILVDHFIKHYIWSNKKMFTKVGFLNTIETSDNVIFYYYKSLLKFALQKLFRYGR</sequence>
<evidence type="ECO:0000313" key="3">
    <source>
        <dbReference type="Proteomes" id="UP000533900"/>
    </source>
</evidence>
<reference evidence="2" key="1">
    <citation type="submission" date="2020-08" db="EMBL/GenBank/DDBJ databases">
        <title>Winogradskyella ouciana sp. nov., isolated from the hadal seawater of the Mariana Trench.</title>
        <authorList>
            <person name="He X."/>
        </authorList>
    </citation>
    <scope>NUCLEOTIDE SEQUENCE [LARGE SCALE GENOMIC DNA]</scope>
    <source>
        <strain evidence="2">KCTC 52348</strain>
    </source>
</reference>
<feature type="domain" description="Glycosyltransferase 2-like" evidence="1">
    <location>
        <begin position="19"/>
        <end position="152"/>
    </location>
</feature>
<dbReference type="SUPFAM" id="SSF53448">
    <property type="entry name" value="Nucleotide-diphospho-sugar transferases"/>
    <property type="match status" value="1"/>
</dbReference>
<name>A0A842IVX7_9FLAO</name>
<proteinExistence type="predicted"/>
<dbReference type="Proteomes" id="UP000533900">
    <property type="component" value="Unassembled WGS sequence"/>
</dbReference>
<dbReference type="InterPro" id="IPR001173">
    <property type="entry name" value="Glyco_trans_2-like"/>
</dbReference>